<sequence length="163" mass="17694">MKKIFYFIIAIAAFVITGKQAQAQDNSYKTAVGLKFGGYEIGPSIKWFYDNNQALEGVFGLRSGGAVVTGLYEMHVPIFNVDKLNLFYGGGLHLGGIDKGTYDDGRHVYTSRRVLVGFDAVIGAEYTIPNTPIAISVDLDPRLELATGSTFDLAPALGLKYAF</sequence>
<gene>
    <name evidence="2" type="ORF">PQO05_22205</name>
</gene>
<dbReference type="EMBL" id="CP117167">
    <property type="protein sequence ID" value="WCT11456.1"/>
    <property type="molecule type" value="Genomic_DNA"/>
</dbReference>
<feature type="chain" id="PRO_5046330134" evidence="1">
    <location>
        <begin position="24"/>
        <end position="163"/>
    </location>
</feature>
<dbReference type="Proteomes" id="UP001216139">
    <property type="component" value="Chromosome"/>
</dbReference>
<name>A0ABY7T536_9SPHI</name>
<feature type="signal peptide" evidence="1">
    <location>
        <begin position="1"/>
        <end position="23"/>
    </location>
</feature>
<accession>A0ABY7T536</accession>
<proteinExistence type="predicted"/>
<organism evidence="2 3">
    <name type="scientific">Mucilaginibacter jinjuensis</name>
    <dbReference type="NCBI Taxonomy" id="1176721"/>
    <lineage>
        <taxon>Bacteria</taxon>
        <taxon>Pseudomonadati</taxon>
        <taxon>Bacteroidota</taxon>
        <taxon>Sphingobacteriia</taxon>
        <taxon>Sphingobacteriales</taxon>
        <taxon>Sphingobacteriaceae</taxon>
        <taxon>Mucilaginibacter</taxon>
    </lineage>
</organism>
<keyword evidence="3" id="KW-1185">Reference proteome</keyword>
<keyword evidence="1" id="KW-0732">Signal</keyword>
<evidence type="ECO:0000256" key="1">
    <source>
        <dbReference type="SAM" id="SignalP"/>
    </source>
</evidence>
<dbReference type="RefSeq" id="WP_273629644.1">
    <property type="nucleotide sequence ID" value="NZ_CP117167.1"/>
</dbReference>
<evidence type="ECO:0000313" key="2">
    <source>
        <dbReference type="EMBL" id="WCT11456.1"/>
    </source>
</evidence>
<protein>
    <submittedName>
        <fullName evidence="2">Uncharacterized protein</fullName>
    </submittedName>
</protein>
<evidence type="ECO:0000313" key="3">
    <source>
        <dbReference type="Proteomes" id="UP001216139"/>
    </source>
</evidence>
<reference evidence="2 3" key="1">
    <citation type="submission" date="2023-02" db="EMBL/GenBank/DDBJ databases">
        <title>Genome sequence of Mucilaginibacter jinjuensis strain KACC 16571.</title>
        <authorList>
            <person name="Kim S."/>
            <person name="Heo J."/>
            <person name="Kwon S.-W."/>
        </authorList>
    </citation>
    <scope>NUCLEOTIDE SEQUENCE [LARGE SCALE GENOMIC DNA]</scope>
    <source>
        <strain evidence="2 3">KACC 16571</strain>
    </source>
</reference>